<dbReference type="GO" id="GO:0005759">
    <property type="term" value="C:mitochondrial matrix"/>
    <property type="evidence" value="ECO:0007669"/>
    <property type="project" value="UniProtKB-SubCell"/>
</dbReference>
<evidence type="ECO:0000256" key="3">
    <source>
        <dbReference type="ARBA" id="ARBA00022741"/>
    </source>
</evidence>
<evidence type="ECO:0000256" key="1">
    <source>
        <dbReference type="ARBA" id="ARBA00004305"/>
    </source>
</evidence>
<dbReference type="GO" id="GO:0046039">
    <property type="term" value="P:GTP metabolic process"/>
    <property type="evidence" value="ECO:0007669"/>
    <property type="project" value="UniProtKB-UniRule"/>
</dbReference>
<dbReference type="GO" id="GO:0005524">
    <property type="term" value="F:ATP binding"/>
    <property type="evidence" value="ECO:0007669"/>
    <property type="project" value="InterPro"/>
</dbReference>
<evidence type="ECO:0000256" key="6">
    <source>
        <dbReference type="ARBA" id="ARBA00023134"/>
    </source>
</evidence>
<dbReference type="InterPro" id="IPR000850">
    <property type="entry name" value="Adenylat/UMP-CMP_kin"/>
</dbReference>
<comment type="catalytic activity">
    <reaction evidence="7">
        <text>a ribonucleoside 5'-triphosphate + AMP = a ribonucleoside 5'-diphosphate + ADP</text>
        <dbReference type="Rhea" id="RHEA:13749"/>
        <dbReference type="ChEBI" id="CHEBI:57930"/>
        <dbReference type="ChEBI" id="CHEBI:61557"/>
        <dbReference type="ChEBI" id="CHEBI:456215"/>
        <dbReference type="ChEBI" id="CHEBI:456216"/>
        <dbReference type="EC" id="2.7.4.10"/>
    </reaction>
</comment>
<feature type="binding site" evidence="7">
    <location>
        <begin position="66"/>
        <end position="68"/>
    </location>
    <ligand>
        <name>AMP</name>
        <dbReference type="ChEBI" id="CHEBI:456215"/>
    </ligand>
</feature>
<feature type="binding site" evidence="7">
    <location>
        <position position="183"/>
    </location>
    <ligand>
        <name>AMP</name>
        <dbReference type="ChEBI" id="CHEBI:456215"/>
    </ligand>
</feature>
<keyword evidence="10" id="KW-1185">Reference proteome</keyword>
<dbReference type="Pfam" id="PF05191">
    <property type="entry name" value="ADK_lid"/>
    <property type="match status" value="1"/>
</dbReference>
<dbReference type="OrthoDB" id="439792at2759"/>
<dbReference type="InterPro" id="IPR027417">
    <property type="entry name" value="P-loop_NTPase"/>
</dbReference>
<evidence type="ECO:0000313" key="10">
    <source>
        <dbReference type="Proteomes" id="UP000191024"/>
    </source>
</evidence>
<dbReference type="GO" id="GO:0046041">
    <property type="term" value="P:ITP metabolic process"/>
    <property type="evidence" value="ECO:0007669"/>
    <property type="project" value="UniProtKB-UniRule"/>
</dbReference>
<keyword evidence="5 7" id="KW-0496">Mitochondrion</keyword>
<feature type="binding site" evidence="7">
    <location>
        <position position="40"/>
    </location>
    <ligand>
        <name>AMP</name>
        <dbReference type="ChEBI" id="CHEBI:456215"/>
    </ligand>
</feature>
<evidence type="ECO:0000256" key="7">
    <source>
        <dbReference type="HAMAP-Rule" id="MF_03169"/>
    </source>
</evidence>
<dbReference type="STRING" id="1230905.A0A1G4KIJ3"/>
<keyword evidence="4 7" id="KW-0418">Kinase</keyword>
<feature type="region of interest" description="LID" evidence="7">
    <location>
        <begin position="138"/>
        <end position="175"/>
    </location>
</feature>
<dbReference type="PRINTS" id="PR00094">
    <property type="entry name" value="ADENYLTKNASE"/>
</dbReference>
<comment type="subunit">
    <text evidence="7">Monomer.</text>
</comment>
<dbReference type="GO" id="GO:0046033">
    <property type="term" value="P:AMP metabolic process"/>
    <property type="evidence" value="ECO:0007669"/>
    <property type="project" value="UniProtKB-UniRule"/>
</dbReference>
<dbReference type="EC" id="2.7.4.10" evidence="7"/>
<protein>
    <recommendedName>
        <fullName evidence="7">GTP:AMP phosphotransferase, mitochondrial</fullName>
        <ecNumber evidence="7">2.7.4.10</ecNumber>
    </recommendedName>
    <alternativeName>
        <fullName evidence="7">Adenylate kinase 3</fullName>
        <shortName evidence="7">AK 3</shortName>
    </alternativeName>
</protein>
<dbReference type="FunFam" id="3.40.50.300:FF:000106">
    <property type="entry name" value="Adenylate kinase mitochondrial"/>
    <property type="match status" value="1"/>
</dbReference>
<keyword evidence="3 7" id="KW-0547">Nucleotide-binding</keyword>
<sequence length="236" mass="26398">MTSGSLRPLRMLFLGAPGSGKGTLTSRLLRAFPQVGSVSSGDLLRQQMAEKTEIGKLAAEYISRGELLPDEIMTRLLIRELDSRQWLTSRATWLLDGFPRTDIQAISLHSALKAYNADLNLVVELKVPESVILARIVNRYVHVPSGRVYNLSYNPPKVPGIDDVTGEPLSRRPDDTAEVFQRRLDKYHATLKPLREYYAQAGILKTVYGETSNIIFPQLEALVKDSFAVQYVAKQI</sequence>
<comment type="function">
    <text evidence="7">Involved in maintaining the homeostasis of cellular nucleotides by catalyzing the interconversion of nucleoside phosphates. Has GTP:AMP phosphotransferase and ITP:AMP phosphotransferase activities.</text>
</comment>
<keyword evidence="6 7" id="KW-0342">GTP-binding</keyword>
<dbReference type="HAMAP" id="MF_00235">
    <property type="entry name" value="Adenylate_kinase_Adk"/>
    <property type="match status" value="1"/>
</dbReference>
<dbReference type="GO" id="GO:0046899">
    <property type="term" value="F:nucleoside triphosphate adenylate kinase activity"/>
    <property type="evidence" value="ECO:0007669"/>
    <property type="project" value="UniProtKB-UniRule"/>
</dbReference>
<dbReference type="InterPro" id="IPR036193">
    <property type="entry name" value="ADK_active_lid_dom_sf"/>
</dbReference>
<dbReference type="AlphaFoldDB" id="A0A1G4KIJ3"/>
<dbReference type="CDD" id="cd01428">
    <property type="entry name" value="ADK"/>
    <property type="match status" value="1"/>
</dbReference>
<dbReference type="EMBL" id="LT598468">
    <property type="protein sequence ID" value="SCV04298.1"/>
    <property type="molecule type" value="Genomic_DNA"/>
</dbReference>
<organism evidence="9 10">
    <name type="scientific">Lachancea mirantina</name>
    <dbReference type="NCBI Taxonomy" id="1230905"/>
    <lineage>
        <taxon>Eukaryota</taxon>
        <taxon>Fungi</taxon>
        <taxon>Dikarya</taxon>
        <taxon>Ascomycota</taxon>
        <taxon>Saccharomycotina</taxon>
        <taxon>Saccharomycetes</taxon>
        <taxon>Saccharomycetales</taxon>
        <taxon>Saccharomycetaceae</taxon>
        <taxon>Lachancea</taxon>
    </lineage>
</organism>
<dbReference type="NCBIfam" id="TIGR01351">
    <property type="entry name" value="adk"/>
    <property type="match status" value="1"/>
</dbReference>
<dbReference type="Proteomes" id="UP000191024">
    <property type="component" value="Chromosome H"/>
</dbReference>
<feature type="binding site" evidence="7">
    <location>
        <position position="172"/>
    </location>
    <ligand>
        <name>AMP</name>
        <dbReference type="ChEBI" id="CHEBI:456215"/>
    </ligand>
</feature>
<dbReference type="InterPro" id="IPR006259">
    <property type="entry name" value="Adenyl_kin_sub"/>
</dbReference>
<dbReference type="SUPFAM" id="SSF52540">
    <property type="entry name" value="P-loop containing nucleoside triphosphate hydrolases"/>
    <property type="match status" value="1"/>
</dbReference>
<dbReference type="PROSITE" id="PS00113">
    <property type="entry name" value="ADENYLATE_KINASE"/>
    <property type="match status" value="1"/>
</dbReference>
<accession>A0A1G4KIJ3</accession>
<comment type="subcellular location">
    <subcellularLocation>
        <location evidence="1 7">Mitochondrion matrix</location>
    </subcellularLocation>
</comment>
<dbReference type="Pfam" id="PF00406">
    <property type="entry name" value="ADK"/>
    <property type="match status" value="1"/>
</dbReference>
<dbReference type="Gene3D" id="3.40.50.300">
    <property type="entry name" value="P-loop containing nucleotide triphosphate hydrolases"/>
    <property type="match status" value="1"/>
</dbReference>
<evidence type="ECO:0000313" key="9">
    <source>
        <dbReference type="EMBL" id="SCV04298.1"/>
    </source>
</evidence>
<feature type="domain" description="Adenylate kinase active site lid" evidence="8">
    <location>
        <begin position="139"/>
        <end position="174"/>
    </location>
</feature>
<comment type="similarity">
    <text evidence="7">Belongs to the adenylate kinase family. AK3 subfamily.</text>
</comment>
<keyword evidence="2 7" id="KW-0808">Transferase</keyword>
<feature type="binding site" evidence="7">
    <location>
        <begin position="18"/>
        <end position="23"/>
    </location>
    <ligand>
        <name>GTP</name>
        <dbReference type="ChEBI" id="CHEBI:37565"/>
    </ligand>
</feature>
<feature type="binding site" evidence="7">
    <location>
        <begin position="148"/>
        <end position="149"/>
    </location>
    <ligand>
        <name>GTP</name>
        <dbReference type="ChEBI" id="CHEBI:37565"/>
    </ligand>
</feature>
<feature type="binding site" evidence="7">
    <location>
        <position position="212"/>
    </location>
    <ligand>
        <name>GTP</name>
        <dbReference type="ChEBI" id="CHEBI:37565"/>
    </ligand>
</feature>
<evidence type="ECO:0000256" key="2">
    <source>
        <dbReference type="ARBA" id="ARBA00022679"/>
    </source>
</evidence>
<gene>
    <name evidence="7" type="primary">ADK2</name>
    <name evidence="9" type="ORF">LAMI_0H14994G</name>
</gene>
<reference evidence="10" key="1">
    <citation type="submission" date="2016-03" db="EMBL/GenBank/DDBJ databases">
        <authorList>
            <person name="Devillers H."/>
        </authorList>
    </citation>
    <scope>NUCLEOTIDE SEQUENCE [LARGE SCALE GENOMIC DNA]</scope>
</reference>
<feature type="binding site" evidence="7">
    <location>
        <position position="139"/>
    </location>
    <ligand>
        <name>GTP</name>
        <dbReference type="ChEBI" id="CHEBI:37565"/>
    </ligand>
</feature>
<evidence type="ECO:0000256" key="4">
    <source>
        <dbReference type="ARBA" id="ARBA00022777"/>
    </source>
</evidence>
<dbReference type="GO" id="GO:0004017">
    <property type="term" value="F:AMP kinase activity"/>
    <property type="evidence" value="ECO:0007669"/>
    <property type="project" value="InterPro"/>
</dbReference>
<dbReference type="GO" id="GO:0006172">
    <property type="term" value="P:ADP biosynthetic process"/>
    <property type="evidence" value="ECO:0007669"/>
    <property type="project" value="UniProtKB-UniRule"/>
</dbReference>
<dbReference type="SUPFAM" id="SSF57774">
    <property type="entry name" value="Microbial and mitochondrial ADK, insert 'zinc finger' domain"/>
    <property type="match status" value="1"/>
</dbReference>
<feature type="region of interest" description="NMPbind" evidence="7">
    <location>
        <begin position="39"/>
        <end position="68"/>
    </location>
</feature>
<dbReference type="InterPro" id="IPR033690">
    <property type="entry name" value="Adenylat_kinase_CS"/>
</dbReference>
<comment type="domain">
    <text evidence="7">Consists of three domains, a large central CORE domain and two small peripheral domains, NMPbind and LID, which undergo movements during catalysis. The LID domain closes over the site of phosphoryl transfer upon GTP binding. Assembling and dissambling the active center during each catalytic cycle provides an effective means to prevent GTP hydrolysis.</text>
</comment>
<dbReference type="HAMAP" id="MF_03169">
    <property type="entry name" value="Adenylate_kinase_AK3"/>
    <property type="match status" value="1"/>
</dbReference>
<feature type="binding site" evidence="7">
    <location>
        <position position="104"/>
    </location>
    <ligand>
        <name>AMP</name>
        <dbReference type="ChEBI" id="CHEBI:456215"/>
    </ligand>
</feature>
<feature type="binding site" evidence="7">
    <location>
        <position position="45"/>
    </location>
    <ligand>
        <name>AMP</name>
        <dbReference type="ChEBI" id="CHEBI:456215"/>
    </ligand>
</feature>
<dbReference type="GO" id="GO:0005525">
    <property type="term" value="F:GTP binding"/>
    <property type="evidence" value="ECO:0007669"/>
    <property type="project" value="UniProtKB-KW"/>
</dbReference>
<name>A0A1G4KIJ3_9SACH</name>
<evidence type="ECO:0000256" key="5">
    <source>
        <dbReference type="ARBA" id="ARBA00023128"/>
    </source>
</evidence>
<dbReference type="PANTHER" id="PTHR23359">
    <property type="entry name" value="NUCLEOTIDE KINASE"/>
    <property type="match status" value="1"/>
</dbReference>
<dbReference type="InterPro" id="IPR007862">
    <property type="entry name" value="Adenylate_kinase_lid-dom"/>
</dbReference>
<feature type="binding site" evidence="7">
    <location>
        <begin position="97"/>
        <end position="100"/>
    </location>
    <ligand>
        <name>AMP</name>
        <dbReference type="ChEBI" id="CHEBI:456215"/>
    </ligand>
</feature>
<evidence type="ECO:0000259" key="8">
    <source>
        <dbReference type="Pfam" id="PF05191"/>
    </source>
</evidence>
<dbReference type="InterPro" id="IPR028586">
    <property type="entry name" value="AK3/Ak4_mitochondrial"/>
</dbReference>
<proteinExistence type="inferred from homology"/>